<comment type="caution">
    <text evidence="1">The sequence shown here is derived from an EMBL/GenBank/DDBJ whole genome shotgun (WGS) entry which is preliminary data.</text>
</comment>
<organism evidence="1 2">
    <name type="scientific">Microcystis aeruginosa NIES-2520</name>
    <dbReference type="NCBI Taxonomy" id="2303982"/>
    <lineage>
        <taxon>Bacteria</taxon>
        <taxon>Bacillati</taxon>
        <taxon>Cyanobacteriota</taxon>
        <taxon>Cyanophyceae</taxon>
        <taxon>Oscillatoriophycideae</taxon>
        <taxon>Chroococcales</taxon>
        <taxon>Microcystaceae</taxon>
        <taxon>Microcystis</taxon>
    </lineage>
</organism>
<accession>A0A5A5RL71</accession>
<sequence>MSGGLVYRQSPEEEELEQKVLLTTFARGIKEKIKDLQSRFQNSPLGYGGHCFPT</sequence>
<name>A0A5A5RL71_MICAE</name>
<dbReference type="EMBL" id="BHVP01000007">
    <property type="protein sequence ID" value="GCA73851.1"/>
    <property type="molecule type" value="Genomic_DNA"/>
</dbReference>
<dbReference type="AlphaFoldDB" id="A0A5A5RL71"/>
<proteinExistence type="predicted"/>
<dbReference type="Proteomes" id="UP000324917">
    <property type="component" value="Unassembled WGS sequence"/>
</dbReference>
<gene>
    <name evidence="1" type="ORF">MiTe_00671</name>
</gene>
<evidence type="ECO:0000313" key="2">
    <source>
        <dbReference type="Proteomes" id="UP000324917"/>
    </source>
</evidence>
<evidence type="ECO:0000313" key="1">
    <source>
        <dbReference type="EMBL" id="GCA73851.1"/>
    </source>
</evidence>
<protein>
    <submittedName>
        <fullName evidence="1">Uncharacterized protein</fullName>
    </submittedName>
</protein>
<reference evidence="1 2" key="1">
    <citation type="submission" date="2018-09" db="EMBL/GenBank/DDBJ databases">
        <title>Evolutionary history of phycoerythrin pigmentation in the water bloom-forming cyanobacterium Microcystis aeruginosa.</title>
        <authorList>
            <person name="Tanabe Y."/>
            <person name="Tanabe Y."/>
            <person name="Yamaguchi H."/>
        </authorList>
    </citation>
    <scope>NUCLEOTIDE SEQUENCE [LARGE SCALE GENOMIC DNA]</scope>
    <source>
        <strain evidence="1 2">NIES-2520</strain>
    </source>
</reference>